<reference evidence="4" key="1">
    <citation type="journal article" date="2014" name="Int. J. Syst. Evol. Microbiol.">
        <title>Complete genome sequence of Corynebacterium casei LMG S-19264T (=DSM 44701T), isolated from a smear-ripened cheese.</title>
        <authorList>
            <consortium name="US DOE Joint Genome Institute (JGI-PGF)"/>
            <person name="Walter F."/>
            <person name="Albersmeier A."/>
            <person name="Kalinowski J."/>
            <person name="Ruckert C."/>
        </authorList>
    </citation>
    <scope>NUCLEOTIDE SEQUENCE</scope>
    <source>
        <strain evidence="4">CGMCC 1.15966</strain>
    </source>
</reference>
<dbReference type="PANTHER" id="PTHR30137">
    <property type="entry name" value="LUCIFERASE-LIKE MONOOXYGENASE"/>
    <property type="match status" value="1"/>
</dbReference>
<dbReference type="NCBIfam" id="TIGR03558">
    <property type="entry name" value="oxido_grp_1"/>
    <property type="match status" value="1"/>
</dbReference>
<dbReference type="EMBL" id="BMKM01000007">
    <property type="protein sequence ID" value="GGE27157.1"/>
    <property type="molecule type" value="Genomic_DNA"/>
</dbReference>
<dbReference type="SUPFAM" id="SSF51679">
    <property type="entry name" value="Bacterial luciferase-like"/>
    <property type="match status" value="1"/>
</dbReference>
<dbReference type="RefSeq" id="WP_182498689.1">
    <property type="nucleotide sequence ID" value="NZ_BMKM01000007.1"/>
</dbReference>
<keyword evidence="5" id="KW-1185">Reference proteome</keyword>
<dbReference type="PANTHER" id="PTHR30137:SF6">
    <property type="entry name" value="LUCIFERASE-LIKE MONOOXYGENASE"/>
    <property type="match status" value="1"/>
</dbReference>
<dbReference type="AlphaFoldDB" id="A0A8H9G085"/>
<evidence type="ECO:0000256" key="2">
    <source>
        <dbReference type="ARBA" id="ARBA00074555"/>
    </source>
</evidence>
<dbReference type="InterPro" id="IPR011251">
    <property type="entry name" value="Luciferase-like_dom"/>
</dbReference>
<feature type="domain" description="Luciferase-like" evidence="3">
    <location>
        <begin position="15"/>
        <end position="234"/>
    </location>
</feature>
<evidence type="ECO:0000313" key="4">
    <source>
        <dbReference type="EMBL" id="GGE27157.1"/>
    </source>
</evidence>
<dbReference type="InterPro" id="IPR019949">
    <property type="entry name" value="CmoO-like"/>
</dbReference>
<dbReference type="GO" id="GO:0016705">
    <property type="term" value="F:oxidoreductase activity, acting on paired donors, with incorporation or reduction of molecular oxygen"/>
    <property type="evidence" value="ECO:0007669"/>
    <property type="project" value="InterPro"/>
</dbReference>
<accession>A0A8H9G085</accession>
<sequence>MKDIKYSLLELATLRKNGNASEAISRATNGAKYIDNLGFTRLWLAEHHNMEFIASSATSVLIGHIASQTKNIRVGSGGIMLPNHSPLVIAEQFGTLETLFPNRIDLGLGRAPGTDQVTAMALRRNNLNTAFYFKDDVLALQRYLSPDNASAKVRAFPAEGLEIPIWILGSSTDSAFLAAELGLPYAFAAHFAPAMLKAASEIYRSNFKPSAQLQSPYFMVCVNIIAADSDEEAAILSTSLQNLFAGIITNRRMPLSPPTEKPIYHGIPEIEQAVLSMTSSTYFGAPTKLAQELNELIEDLQIQEIMSTNYIYDDEKRMKSFDLIRQTFEIINQKQ</sequence>
<dbReference type="FunFam" id="3.20.20.30:FF:000002">
    <property type="entry name" value="LLM class flavin-dependent oxidoreductase"/>
    <property type="match status" value="1"/>
</dbReference>
<comment type="caution">
    <text evidence="4">The sequence shown here is derived from an EMBL/GenBank/DDBJ whole genome shotgun (WGS) entry which is preliminary data.</text>
</comment>
<dbReference type="GO" id="GO:0005829">
    <property type="term" value="C:cytosol"/>
    <property type="evidence" value="ECO:0007669"/>
    <property type="project" value="TreeGrafter"/>
</dbReference>
<protein>
    <recommendedName>
        <fullName evidence="2">Luciferase-like monooxygenase</fullName>
    </recommendedName>
</protein>
<organism evidence="4 5">
    <name type="scientific">Sphingobacterium cellulitidis</name>
    <dbReference type="NCBI Taxonomy" id="1768011"/>
    <lineage>
        <taxon>Bacteria</taxon>
        <taxon>Pseudomonadati</taxon>
        <taxon>Bacteroidota</taxon>
        <taxon>Sphingobacteriia</taxon>
        <taxon>Sphingobacteriales</taxon>
        <taxon>Sphingobacteriaceae</taxon>
        <taxon>Sphingobacterium</taxon>
    </lineage>
</organism>
<name>A0A8H9G085_9SPHI</name>
<proteinExistence type="predicted"/>
<dbReference type="Proteomes" id="UP000614460">
    <property type="component" value="Unassembled WGS sequence"/>
</dbReference>
<dbReference type="Pfam" id="PF00296">
    <property type="entry name" value="Bac_luciferase"/>
    <property type="match status" value="1"/>
</dbReference>
<reference evidence="4" key="2">
    <citation type="submission" date="2020-09" db="EMBL/GenBank/DDBJ databases">
        <authorList>
            <person name="Sun Q."/>
            <person name="Zhou Y."/>
        </authorList>
    </citation>
    <scope>NUCLEOTIDE SEQUENCE</scope>
    <source>
        <strain evidence="4">CGMCC 1.15966</strain>
    </source>
</reference>
<evidence type="ECO:0000256" key="1">
    <source>
        <dbReference type="ARBA" id="ARBA00007789"/>
    </source>
</evidence>
<dbReference type="InterPro" id="IPR036661">
    <property type="entry name" value="Luciferase-like_sf"/>
</dbReference>
<comment type="similarity">
    <text evidence="1">To bacterial alkanal monooxygenase alpha and beta chains.</text>
</comment>
<dbReference type="InterPro" id="IPR050766">
    <property type="entry name" value="Bact_Lucif_Oxidored"/>
</dbReference>
<dbReference type="Gene3D" id="3.20.20.30">
    <property type="entry name" value="Luciferase-like domain"/>
    <property type="match status" value="1"/>
</dbReference>
<evidence type="ECO:0000313" key="5">
    <source>
        <dbReference type="Proteomes" id="UP000614460"/>
    </source>
</evidence>
<gene>
    <name evidence="4" type="ORF">GCM10011516_26040</name>
</gene>
<evidence type="ECO:0000259" key="3">
    <source>
        <dbReference type="Pfam" id="PF00296"/>
    </source>
</evidence>